<dbReference type="PROSITE" id="PS50082">
    <property type="entry name" value="WD_REPEATS_2"/>
    <property type="match status" value="1"/>
</dbReference>
<feature type="compositionally biased region" description="Basic and acidic residues" evidence="2">
    <location>
        <begin position="352"/>
        <end position="361"/>
    </location>
</feature>
<evidence type="ECO:0000313" key="5">
    <source>
        <dbReference type="Proteomes" id="UP000541558"/>
    </source>
</evidence>
<organism evidence="4 5">
    <name type="scientific">Ephemerocybe angulata</name>
    <dbReference type="NCBI Taxonomy" id="980116"/>
    <lineage>
        <taxon>Eukaryota</taxon>
        <taxon>Fungi</taxon>
        <taxon>Dikarya</taxon>
        <taxon>Basidiomycota</taxon>
        <taxon>Agaricomycotina</taxon>
        <taxon>Agaricomycetes</taxon>
        <taxon>Agaricomycetidae</taxon>
        <taxon>Agaricales</taxon>
        <taxon>Agaricineae</taxon>
        <taxon>Psathyrellaceae</taxon>
        <taxon>Ephemerocybe</taxon>
    </lineage>
</organism>
<dbReference type="InterPro" id="IPR036322">
    <property type="entry name" value="WD40_repeat_dom_sf"/>
</dbReference>
<evidence type="ECO:0000256" key="1">
    <source>
        <dbReference type="PROSITE-ProRule" id="PRU00221"/>
    </source>
</evidence>
<sequence length="498" mass="55296">MYNLLQRVTGKHLSSVNCIQFSTDGQYIASGDDNGSVLVFKTDEASQYDRYHFDASVTAIGWMPGNYGLFVGLANCELQIVPFGNNRAYSLNFQPKGYRDLSPELQKLFQVNCLSIDLTTSCVALGVGTSVVILSQIDVQSKSWQEEWTIRSPNDDEINPAGATNPPISLGSEVRSLQFIESGRKLVVTYLEAGVYCYRLKDKTKSWDLRPLSYRFQRIICSNAYDGFDIYNLRSGAHTTKLLQAAPVDANVALPALFIHQDRDVLLGSARGPPSIFSTDGKHIETLQDGSDDSNDMIQAIDDKAYFSTKRNGSYIVTACAEKEEDTYVKIWHQASTAPSDSDNKNTALEARTSRQRDSDLAHSTARSKHLPGRSQGQPNAVSRRHTSRRRLTASSEEEGSDESEDLREDEGGQGSTYEDLKSQDHTDLERKKALGVVGCIFLFIVFYFSGQLGELYSFVRDIVKCKPCVSRMRSFLLSLADKLGGMSDEQSSFANEA</sequence>
<reference evidence="4 5" key="1">
    <citation type="journal article" date="2020" name="ISME J.">
        <title>Uncovering the hidden diversity of litter-decomposition mechanisms in mushroom-forming fungi.</title>
        <authorList>
            <person name="Floudas D."/>
            <person name="Bentzer J."/>
            <person name="Ahren D."/>
            <person name="Johansson T."/>
            <person name="Persson P."/>
            <person name="Tunlid A."/>
        </authorList>
    </citation>
    <scope>NUCLEOTIDE SEQUENCE [LARGE SCALE GENOMIC DNA]</scope>
    <source>
        <strain evidence="4 5">CBS 175.51</strain>
    </source>
</reference>
<keyword evidence="5" id="KW-1185">Reference proteome</keyword>
<keyword evidence="3" id="KW-1133">Transmembrane helix</keyword>
<feature type="compositionally biased region" description="Acidic residues" evidence="2">
    <location>
        <begin position="396"/>
        <end position="409"/>
    </location>
</feature>
<protein>
    <submittedName>
        <fullName evidence="4">Uncharacterized protein</fullName>
    </submittedName>
</protein>
<keyword evidence="1" id="KW-0853">WD repeat</keyword>
<keyword evidence="3" id="KW-0812">Transmembrane</keyword>
<dbReference type="Proteomes" id="UP000541558">
    <property type="component" value="Unassembled WGS sequence"/>
</dbReference>
<gene>
    <name evidence="4" type="ORF">D9611_008264</name>
</gene>
<feature type="repeat" description="WD" evidence="1">
    <location>
        <begin position="9"/>
        <end position="50"/>
    </location>
</feature>
<accession>A0A8H5BIH7</accession>
<dbReference type="SMART" id="SM00320">
    <property type="entry name" value="WD40"/>
    <property type="match status" value="1"/>
</dbReference>
<dbReference type="SUPFAM" id="SSF50978">
    <property type="entry name" value="WD40 repeat-like"/>
    <property type="match status" value="1"/>
</dbReference>
<proteinExistence type="predicted"/>
<dbReference type="OrthoDB" id="3238562at2759"/>
<keyword evidence="3" id="KW-0472">Membrane</keyword>
<name>A0A8H5BIH7_9AGAR</name>
<evidence type="ECO:0000256" key="2">
    <source>
        <dbReference type="SAM" id="MobiDB-lite"/>
    </source>
</evidence>
<feature type="transmembrane region" description="Helical" evidence="3">
    <location>
        <begin position="434"/>
        <end position="451"/>
    </location>
</feature>
<dbReference type="InterPro" id="IPR015943">
    <property type="entry name" value="WD40/YVTN_repeat-like_dom_sf"/>
</dbReference>
<feature type="compositionally biased region" description="Polar residues" evidence="2">
    <location>
        <begin position="337"/>
        <end position="347"/>
    </location>
</feature>
<evidence type="ECO:0000256" key="3">
    <source>
        <dbReference type="SAM" id="Phobius"/>
    </source>
</evidence>
<comment type="caution">
    <text evidence="4">The sequence shown here is derived from an EMBL/GenBank/DDBJ whole genome shotgun (WGS) entry which is preliminary data.</text>
</comment>
<dbReference type="Pfam" id="PF00400">
    <property type="entry name" value="WD40"/>
    <property type="match status" value="1"/>
</dbReference>
<evidence type="ECO:0000313" key="4">
    <source>
        <dbReference type="EMBL" id="KAF5324004.1"/>
    </source>
</evidence>
<feature type="compositionally biased region" description="Basic residues" evidence="2">
    <location>
        <begin position="383"/>
        <end position="392"/>
    </location>
</feature>
<dbReference type="Gene3D" id="2.130.10.10">
    <property type="entry name" value="YVTN repeat-like/Quinoprotein amine dehydrogenase"/>
    <property type="match status" value="1"/>
</dbReference>
<dbReference type="EMBL" id="JAACJK010000165">
    <property type="protein sequence ID" value="KAF5324004.1"/>
    <property type="molecule type" value="Genomic_DNA"/>
</dbReference>
<feature type="region of interest" description="Disordered" evidence="2">
    <location>
        <begin position="337"/>
        <end position="426"/>
    </location>
</feature>
<dbReference type="InterPro" id="IPR001680">
    <property type="entry name" value="WD40_rpt"/>
</dbReference>
<dbReference type="AlphaFoldDB" id="A0A8H5BIH7"/>